<dbReference type="AlphaFoldDB" id="A0A1D2M0G8"/>
<accession>A0A1D2M0G8</accession>
<dbReference type="Proteomes" id="UP000094527">
    <property type="component" value="Unassembled WGS sequence"/>
</dbReference>
<gene>
    <name evidence="2" type="ORF">Ocin01_20224</name>
</gene>
<reference evidence="2 3" key="1">
    <citation type="journal article" date="2016" name="Genome Biol. Evol.">
        <title>Gene Family Evolution Reflects Adaptation to Soil Environmental Stressors in the Genome of the Collembolan Orchesella cincta.</title>
        <authorList>
            <person name="Faddeeva-Vakhrusheva A."/>
            <person name="Derks M.F."/>
            <person name="Anvar S.Y."/>
            <person name="Agamennone V."/>
            <person name="Suring W."/>
            <person name="Smit S."/>
            <person name="van Straalen N.M."/>
            <person name="Roelofs D."/>
        </authorList>
    </citation>
    <scope>NUCLEOTIDE SEQUENCE [LARGE SCALE GENOMIC DNA]</scope>
    <source>
        <tissue evidence="2">Mixed pool</tissue>
    </source>
</reference>
<sequence>MKAFIFVALVASVAARSLDLDTLRLAKERTLLQRPVVDELLLKERLGQRLPVEKTVVGDVIDRVLPVEQKQLLVDGQEQLLRGIYDVDRVLTFEEIYNTELFREYLTIPLFREYIKYPVFQRYIASVYFQRFWQIPTFRQYFLNPVYFYKYIYPLVQLFTSEYTLPYQYQQQTYGQDVYGQQDIFGRQSYDDLIVRNKNVLPYVYGQQQQDVISRRYEVPTFAGQYYPTTQGVNYKFLLEKLIKNLYVNQPTVGDVTQVKTDVKVFPTTQKVVIEPITGERKIVEEPRYIPK</sequence>
<evidence type="ECO:0000313" key="2">
    <source>
        <dbReference type="EMBL" id="ODM59407.1"/>
    </source>
</evidence>
<organism evidence="2 3">
    <name type="scientific">Orchesella cincta</name>
    <name type="common">Springtail</name>
    <name type="synonym">Podura cincta</name>
    <dbReference type="NCBI Taxonomy" id="48709"/>
    <lineage>
        <taxon>Eukaryota</taxon>
        <taxon>Metazoa</taxon>
        <taxon>Ecdysozoa</taxon>
        <taxon>Arthropoda</taxon>
        <taxon>Hexapoda</taxon>
        <taxon>Collembola</taxon>
        <taxon>Entomobryomorpha</taxon>
        <taxon>Entomobryoidea</taxon>
        <taxon>Orchesellidae</taxon>
        <taxon>Orchesellinae</taxon>
        <taxon>Orchesella</taxon>
    </lineage>
</organism>
<proteinExistence type="predicted"/>
<feature type="chain" id="PRO_5013040253" evidence="1">
    <location>
        <begin position="16"/>
        <end position="292"/>
    </location>
</feature>
<dbReference type="OrthoDB" id="8288770at2759"/>
<feature type="signal peptide" evidence="1">
    <location>
        <begin position="1"/>
        <end position="15"/>
    </location>
</feature>
<evidence type="ECO:0000313" key="3">
    <source>
        <dbReference type="Proteomes" id="UP000094527"/>
    </source>
</evidence>
<name>A0A1D2M0G8_ORCCI</name>
<keyword evidence="3" id="KW-1185">Reference proteome</keyword>
<protein>
    <submittedName>
        <fullName evidence="2">Uncharacterized protein</fullName>
    </submittedName>
</protein>
<dbReference type="EMBL" id="LJIJ01009006">
    <property type="protein sequence ID" value="ODM59407.1"/>
    <property type="molecule type" value="Genomic_DNA"/>
</dbReference>
<keyword evidence="1" id="KW-0732">Signal</keyword>
<comment type="caution">
    <text evidence="2">The sequence shown here is derived from an EMBL/GenBank/DDBJ whole genome shotgun (WGS) entry which is preliminary data.</text>
</comment>
<evidence type="ECO:0000256" key="1">
    <source>
        <dbReference type="SAM" id="SignalP"/>
    </source>
</evidence>